<protein>
    <submittedName>
        <fullName evidence="2">Dehydrogenase/reductase SDR family member 12</fullName>
    </submittedName>
</protein>
<sequence length="346" mass="38376">MKTLNCVRTPDYNRAPSERQTDQLHVLNMSFYRNAVWFVKGLQEYTKSGYEAAAKHFVPADLDVDLSGRSFIITGANSGIGKATAQEIANRGGTVHLVCRNKGRADAAKEEIVEKSKNQNVHIHIVDMSSARQVWEFAQNFSQNHSIHVLVNNAGCMVNQRELTEEGLEKNFATNTLGTYILTTALIPALKKVEDPRVVTVSSGGMLTQKLNMDDLQFEKGTFDGTMAYAQNKRQQVILTEKWASQHKEIHFSSMHPGWADTPAVQSSMPSFHAKMQSKLRTEAMGADTIVWLAVSSAATKQPSGLFFQDRKAVATHLPLAASRSTPQEEEKLLAALEELALKFKP</sequence>
<dbReference type="PRINTS" id="PR00081">
    <property type="entry name" value="GDHRDH"/>
</dbReference>
<evidence type="ECO:0000313" key="1">
    <source>
        <dbReference type="Proteomes" id="UP000515145"/>
    </source>
</evidence>
<dbReference type="Proteomes" id="UP000515145">
    <property type="component" value="Chromosome 21"/>
</dbReference>
<dbReference type="GeneID" id="114426234"/>
<dbReference type="InterPro" id="IPR052992">
    <property type="entry name" value="SDR_member_12"/>
</dbReference>
<accession>A0A6P7H4I8</accession>
<dbReference type="InParanoid" id="A0A6P7H4I8"/>
<name>A0A6P7H4I8_9TELE</name>
<gene>
    <name evidence="2" type="primary">dhrs12</name>
</gene>
<dbReference type="SUPFAM" id="SSF51735">
    <property type="entry name" value="NAD(P)-binding Rossmann-fold domains"/>
    <property type="match status" value="1"/>
</dbReference>
<dbReference type="InterPro" id="IPR002347">
    <property type="entry name" value="SDR_fam"/>
</dbReference>
<dbReference type="CTD" id="79758"/>
<dbReference type="Gene3D" id="3.40.50.720">
    <property type="entry name" value="NAD(P)-binding Rossmann-like Domain"/>
    <property type="match status" value="1"/>
</dbReference>
<dbReference type="RefSeq" id="XP_028249298.1">
    <property type="nucleotide sequence ID" value="XM_028393497.1"/>
</dbReference>
<evidence type="ECO:0000313" key="2">
    <source>
        <dbReference type="RefSeq" id="XP_028249298.1"/>
    </source>
</evidence>
<dbReference type="OrthoDB" id="417891at2759"/>
<dbReference type="PANTHER" id="PTHR44656:SF5">
    <property type="entry name" value="DEHYDROGENASE_REDUCTASE SDR FAMILY MEMBER 12"/>
    <property type="match status" value="1"/>
</dbReference>
<organism evidence="1 2">
    <name type="scientific">Parambassis ranga</name>
    <name type="common">Indian glassy fish</name>
    <dbReference type="NCBI Taxonomy" id="210632"/>
    <lineage>
        <taxon>Eukaryota</taxon>
        <taxon>Metazoa</taxon>
        <taxon>Chordata</taxon>
        <taxon>Craniata</taxon>
        <taxon>Vertebrata</taxon>
        <taxon>Euteleostomi</taxon>
        <taxon>Actinopterygii</taxon>
        <taxon>Neopterygii</taxon>
        <taxon>Teleostei</taxon>
        <taxon>Neoteleostei</taxon>
        <taxon>Acanthomorphata</taxon>
        <taxon>Ovalentaria</taxon>
        <taxon>Ambassidae</taxon>
        <taxon>Parambassis</taxon>
    </lineage>
</organism>
<dbReference type="Pfam" id="PF00106">
    <property type="entry name" value="adh_short"/>
    <property type="match status" value="1"/>
</dbReference>
<keyword evidence="1" id="KW-1185">Reference proteome</keyword>
<dbReference type="AlphaFoldDB" id="A0A6P7H4I8"/>
<dbReference type="InterPro" id="IPR036291">
    <property type="entry name" value="NAD(P)-bd_dom_sf"/>
</dbReference>
<dbReference type="PANTHER" id="PTHR44656">
    <property type="entry name" value="DEHYDROGENASE/REDUCTASE SDR FAMILY MEMBER 12"/>
    <property type="match status" value="1"/>
</dbReference>
<reference evidence="2" key="1">
    <citation type="submission" date="2025-08" db="UniProtKB">
        <authorList>
            <consortium name="RefSeq"/>
        </authorList>
    </citation>
    <scope>IDENTIFICATION</scope>
</reference>
<proteinExistence type="predicted"/>